<dbReference type="AlphaFoldDB" id="A0A0F9FGV4"/>
<evidence type="ECO:0000313" key="1">
    <source>
        <dbReference type="EMBL" id="KKL85634.1"/>
    </source>
</evidence>
<proteinExistence type="predicted"/>
<comment type="caution">
    <text evidence="1">The sequence shown here is derived from an EMBL/GenBank/DDBJ whole genome shotgun (WGS) entry which is preliminary data.</text>
</comment>
<protein>
    <submittedName>
        <fullName evidence="1">Uncharacterized protein</fullName>
    </submittedName>
</protein>
<sequence>MKSTGVFATADEIEQVKKAAQRAASTPVIAFSSKHALEKGGLSGEAWLSAKELCHKLALAHELPEIIGFYGMTNEGEFVES</sequence>
<accession>A0A0F9FGV4</accession>
<reference evidence="1" key="1">
    <citation type="journal article" date="2015" name="Nature">
        <title>Complex archaea that bridge the gap between prokaryotes and eukaryotes.</title>
        <authorList>
            <person name="Spang A."/>
            <person name="Saw J.H."/>
            <person name="Jorgensen S.L."/>
            <person name="Zaremba-Niedzwiedzka K."/>
            <person name="Martijn J."/>
            <person name="Lind A.E."/>
            <person name="van Eijk R."/>
            <person name="Schleper C."/>
            <person name="Guy L."/>
            <person name="Ettema T.J."/>
        </authorList>
    </citation>
    <scope>NUCLEOTIDE SEQUENCE</scope>
</reference>
<dbReference type="EMBL" id="LAZR01021350">
    <property type="protein sequence ID" value="KKL85634.1"/>
    <property type="molecule type" value="Genomic_DNA"/>
</dbReference>
<name>A0A0F9FGV4_9ZZZZ</name>
<organism evidence="1">
    <name type="scientific">marine sediment metagenome</name>
    <dbReference type="NCBI Taxonomy" id="412755"/>
    <lineage>
        <taxon>unclassified sequences</taxon>
        <taxon>metagenomes</taxon>
        <taxon>ecological metagenomes</taxon>
    </lineage>
</organism>
<gene>
    <name evidence="1" type="ORF">LCGC14_1952740</name>
</gene>